<dbReference type="AlphaFoldDB" id="A0A378YD14"/>
<sequence>MTASTTCPEAAAVPVSLFKRTPLRHFRQLPGPEIRRLFHRAPEPFGDSTDRELLAMALGATLYVPATRADLTATITRRAERGVCSMVIDLEDAVADHDLELGKRQVVDTLDALAAGTDAHPLLFVRVRDADTIGEIVDMLGGGASALLGFVFPKFDSACGPKYLDAITTASERLGRTVFGMPVLESPALVHRQTRDEELQTIRELLTPRREQVLAVRIGATDMCSNFGIRRDRDLTIYDVRVVADVIADIVNYLGRVDGTGFTITGPVWEYFADHERMFRPQLRTSPFAESDAVPFRQYLVSRDLDGLLREITLDRANGIQGKTVIHPSHVAAVHALSVVTHEEYADALHILEADVGGVAASEYRNKMNEMRPHRSWALQTLLRARAFGVTNKGVSFVDLLKELVAS</sequence>
<dbReference type="SUPFAM" id="SSF51621">
    <property type="entry name" value="Phosphoenolpyruvate/pyruvate domain"/>
    <property type="match status" value="1"/>
</dbReference>
<keyword evidence="4" id="KW-0456">Lyase</keyword>
<dbReference type="PANTHER" id="PTHR32308">
    <property type="entry name" value="LYASE BETA SUBUNIT, PUTATIVE (AFU_ORTHOLOGUE AFUA_4G13030)-RELATED"/>
    <property type="match status" value="1"/>
</dbReference>
<evidence type="ECO:0000313" key="5">
    <source>
        <dbReference type="Proteomes" id="UP000255467"/>
    </source>
</evidence>
<dbReference type="Pfam" id="PF15617">
    <property type="entry name" value="C-C_Bond_Lyase"/>
    <property type="match status" value="1"/>
</dbReference>
<comment type="cofactor">
    <cofactor evidence="1">
        <name>Mg(2+)</name>
        <dbReference type="ChEBI" id="CHEBI:18420"/>
    </cofactor>
</comment>
<dbReference type="InterPro" id="IPR040442">
    <property type="entry name" value="Pyrv_kinase-like_dom_sf"/>
</dbReference>
<dbReference type="Gene3D" id="3.20.20.60">
    <property type="entry name" value="Phosphoenolpyruvate-binding domains"/>
    <property type="match status" value="2"/>
</dbReference>
<dbReference type="GO" id="GO:0016829">
    <property type="term" value="F:lyase activity"/>
    <property type="evidence" value="ECO:0007669"/>
    <property type="project" value="UniProtKB-KW"/>
</dbReference>
<reference evidence="4 5" key="1">
    <citation type="submission" date="2018-06" db="EMBL/GenBank/DDBJ databases">
        <authorList>
            <consortium name="Pathogen Informatics"/>
            <person name="Doyle S."/>
        </authorList>
    </citation>
    <scope>NUCLEOTIDE SEQUENCE [LARGE SCALE GENOMIC DNA]</scope>
    <source>
        <strain evidence="4 5">NCTC1934</strain>
    </source>
</reference>
<evidence type="ECO:0000256" key="2">
    <source>
        <dbReference type="ARBA" id="ARBA00022723"/>
    </source>
</evidence>
<protein>
    <submittedName>
        <fullName evidence="4">Citrate lyase beta subunit</fullName>
    </submittedName>
</protein>
<dbReference type="EMBL" id="UGRY01000002">
    <property type="protein sequence ID" value="SUA74401.1"/>
    <property type="molecule type" value="Genomic_DNA"/>
</dbReference>
<dbReference type="GO" id="GO:0006107">
    <property type="term" value="P:oxaloacetate metabolic process"/>
    <property type="evidence" value="ECO:0007669"/>
    <property type="project" value="TreeGrafter"/>
</dbReference>
<dbReference type="Proteomes" id="UP000255467">
    <property type="component" value="Unassembled WGS sequence"/>
</dbReference>
<keyword evidence="3" id="KW-0460">Magnesium</keyword>
<dbReference type="GO" id="GO:0000287">
    <property type="term" value="F:magnesium ion binding"/>
    <property type="evidence" value="ECO:0007669"/>
    <property type="project" value="TreeGrafter"/>
</dbReference>
<evidence type="ECO:0000256" key="1">
    <source>
        <dbReference type="ARBA" id="ARBA00001946"/>
    </source>
</evidence>
<accession>A0A378YD14</accession>
<keyword evidence="5" id="KW-1185">Reference proteome</keyword>
<dbReference type="InterPro" id="IPR039480">
    <property type="entry name" value="C-C_Bond_Lyase-like"/>
</dbReference>
<dbReference type="PANTHER" id="PTHR32308:SF10">
    <property type="entry name" value="CITRATE LYASE SUBUNIT BETA"/>
    <property type="match status" value="1"/>
</dbReference>
<dbReference type="OrthoDB" id="348111at2"/>
<evidence type="ECO:0000313" key="4">
    <source>
        <dbReference type="EMBL" id="SUA74401.1"/>
    </source>
</evidence>
<name>A0A378YD14_9NOCA</name>
<keyword evidence="2" id="KW-0479">Metal-binding</keyword>
<organism evidence="4 5">
    <name type="scientific">Nocardia otitidiscaviarum</name>
    <dbReference type="NCBI Taxonomy" id="1823"/>
    <lineage>
        <taxon>Bacteria</taxon>
        <taxon>Bacillati</taxon>
        <taxon>Actinomycetota</taxon>
        <taxon>Actinomycetes</taxon>
        <taxon>Mycobacteriales</taxon>
        <taxon>Nocardiaceae</taxon>
        <taxon>Nocardia</taxon>
    </lineage>
</organism>
<dbReference type="STRING" id="1406858.GCA_000710895_03142"/>
<proteinExistence type="predicted"/>
<dbReference type="InterPro" id="IPR015813">
    <property type="entry name" value="Pyrv/PenolPyrv_kinase-like_dom"/>
</dbReference>
<gene>
    <name evidence="4" type="ORF">NCTC1934_01567</name>
</gene>
<evidence type="ECO:0000256" key="3">
    <source>
        <dbReference type="ARBA" id="ARBA00022842"/>
    </source>
</evidence>